<gene>
    <name evidence="1" type="ORF">PACLA_8A049970</name>
</gene>
<dbReference type="PANTHER" id="PTHR33332">
    <property type="entry name" value="REVERSE TRANSCRIPTASE DOMAIN-CONTAINING PROTEIN"/>
    <property type="match status" value="1"/>
</dbReference>
<organism evidence="1 2">
    <name type="scientific">Paramuricea clavata</name>
    <name type="common">Red gorgonian</name>
    <name type="synonym">Violescent sea-whip</name>
    <dbReference type="NCBI Taxonomy" id="317549"/>
    <lineage>
        <taxon>Eukaryota</taxon>
        <taxon>Metazoa</taxon>
        <taxon>Cnidaria</taxon>
        <taxon>Anthozoa</taxon>
        <taxon>Octocorallia</taxon>
        <taxon>Malacalcyonacea</taxon>
        <taxon>Plexauridae</taxon>
        <taxon>Paramuricea</taxon>
    </lineage>
</organism>
<evidence type="ECO:0000313" key="2">
    <source>
        <dbReference type="Proteomes" id="UP001152795"/>
    </source>
</evidence>
<dbReference type="InterPro" id="IPR043502">
    <property type="entry name" value="DNA/RNA_pol_sf"/>
</dbReference>
<dbReference type="Proteomes" id="UP001152795">
    <property type="component" value="Unassembled WGS sequence"/>
</dbReference>
<accession>A0A6S7JS76</accession>
<comment type="caution">
    <text evidence="1">The sequence shown here is derived from an EMBL/GenBank/DDBJ whole genome shotgun (WGS) entry which is preliminary data.</text>
</comment>
<proteinExistence type="predicted"/>
<keyword evidence="2" id="KW-1185">Reference proteome</keyword>
<evidence type="ECO:0000313" key="1">
    <source>
        <dbReference type="EMBL" id="CAB4034437.1"/>
    </source>
</evidence>
<feature type="non-terminal residue" evidence="1">
    <location>
        <position position="585"/>
    </location>
</feature>
<dbReference type="InterPro" id="IPR000477">
    <property type="entry name" value="RT_dom"/>
</dbReference>
<dbReference type="SUPFAM" id="SSF56672">
    <property type="entry name" value="DNA/RNA polymerases"/>
    <property type="match status" value="1"/>
</dbReference>
<dbReference type="Pfam" id="PF00078">
    <property type="entry name" value="RVT_1"/>
    <property type="match status" value="1"/>
</dbReference>
<reference evidence="1" key="1">
    <citation type="submission" date="2020-04" db="EMBL/GenBank/DDBJ databases">
        <authorList>
            <person name="Alioto T."/>
            <person name="Alioto T."/>
            <person name="Gomez Garrido J."/>
        </authorList>
    </citation>
    <scope>NUCLEOTIDE SEQUENCE</scope>
    <source>
        <strain evidence="1">A484AB</strain>
    </source>
</reference>
<protein>
    <submittedName>
        <fullName evidence="1">Uncharacterized protein</fullName>
    </submittedName>
</protein>
<dbReference type="CDD" id="cd01650">
    <property type="entry name" value="RT_nLTR_like"/>
    <property type="match status" value="1"/>
</dbReference>
<dbReference type="OrthoDB" id="3561817at2759"/>
<dbReference type="PROSITE" id="PS50878">
    <property type="entry name" value="RT_POL"/>
    <property type="match status" value="1"/>
</dbReference>
<dbReference type="EMBL" id="CACRXK020020111">
    <property type="protein sequence ID" value="CAB4034437.1"/>
    <property type="molecule type" value="Genomic_DNA"/>
</dbReference>
<dbReference type="AlphaFoldDB" id="A0A6S7JS76"/>
<name>A0A6S7JS76_PARCT</name>
<sequence length="585" mass="65982">MSQGGMGPVKRWDAQKSYPAIYGITKLMNVTFDSFRTGCNGKRDSAMMTNPVVGDITHPITMEGIIKSNMDNESMLFYTVPTTRSFADNLFPSYDKIIIAGDFNLPNISWTDDICSPTDLGMSSDHKIIQFKFFFASKTIQSNKRLVYDYRRANFDGLRKRLIDILHHIRKKVTARKRFLSRGTDYLKAKFNKLRAEVKKMIQNSRESFFSSLGNTIQINPKRFWSVFKIKSSSGNIPNSVTRSDTNNPGTRLHANTPHDIATMFNEYFHSVYTCFSDQPLPSQSGSSSPLSSISSIDLSLEEVYQALLNLDPWLMVPTEWKLANIIPLLKKGNKDHVENYRPISLLCIISKTLERCVLNHLSHRIQSNIHSAQYGFVNGRSSTAQLLSILNTIGKNLDQGLQTDVVFMDICKAFDSVDHSILLQKLHDFGFSGSLLLWFQNYLSGRFQRVTVHGATSTSLPITSGVPQGSLLGPFLFSVYINDLPNNISTSTGVGLFADDTKLYRCVQNPCDALVLQDDIQGLLCWSIENRLRFNQSKCKVLSITRKKSPLIYPYKLDNDQLLVSNAQVDLGITISPKLLRNDQ</sequence>